<dbReference type="PROSITE" id="PS50931">
    <property type="entry name" value="HTH_LYSR"/>
    <property type="match status" value="1"/>
</dbReference>
<dbReference type="Gene3D" id="1.10.10.10">
    <property type="entry name" value="Winged helix-like DNA-binding domain superfamily/Winged helix DNA-binding domain"/>
    <property type="match status" value="1"/>
</dbReference>
<evidence type="ECO:0000256" key="2">
    <source>
        <dbReference type="ARBA" id="ARBA00009437"/>
    </source>
</evidence>
<name>A0AAQ3LCP2_9BACT</name>
<dbReference type="InterPro" id="IPR036390">
    <property type="entry name" value="WH_DNA-bd_sf"/>
</dbReference>
<dbReference type="GO" id="GO:0009086">
    <property type="term" value="P:methionine biosynthetic process"/>
    <property type="evidence" value="ECO:0007669"/>
    <property type="project" value="UniProtKB-KW"/>
</dbReference>
<dbReference type="RefSeq" id="WP_317833568.1">
    <property type="nucleotide sequence ID" value="NZ_CP136920.1"/>
</dbReference>
<dbReference type="Gene3D" id="3.40.190.10">
    <property type="entry name" value="Periplasmic binding protein-like II"/>
    <property type="match status" value="1"/>
</dbReference>
<evidence type="ECO:0000256" key="9">
    <source>
        <dbReference type="ARBA" id="ARBA00023167"/>
    </source>
</evidence>
<evidence type="ECO:0000259" key="10">
    <source>
        <dbReference type="PROSITE" id="PS50931"/>
    </source>
</evidence>
<dbReference type="GO" id="GO:0005737">
    <property type="term" value="C:cytoplasm"/>
    <property type="evidence" value="ECO:0007669"/>
    <property type="project" value="UniProtKB-SubCell"/>
</dbReference>
<reference evidence="11 12" key="1">
    <citation type="submission" date="2023-10" db="EMBL/GenBank/DDBJ databases">
        <title>Rubellicoccus peritrichatus gen. nov., sp. nov., isolated from an algae of coral reef tank.</title>
        <authorList>
            <person name="Luo J."/>
        </authorList>
    </citation>
    <scope>NUCLEOTIDE SEQUENCE [LARGE SCALE GENOMIC DNA]</scope>
    <source>
        <strain evidence="11 12">CR14</strain>
    </source>
</reference>
<dbReference type="GO" id="GO:0032993">
    <property type="term" value="C:protein-DNA complex"/>
    <property type="evidence" value="ECO:0007669"/>
    <property type="project" value="TreeGrafter"/>
</dbReference>
<evidence type="ECO:0000256" key="6">
    <source>
        <dbReference type="ARBA" id="ARBA00023015"/>
    </source>
</evidence>
<sequence>MLEIRHLRLLITLAETGNLSRAGRELALSQPAVSRQMRDIEEHCVGEVFERKSDPLRFTPLGQRLLESAFTVINELNKAERDIARIRDGKAGQLRVAVECHSCFDWLMPSMDAFRQDWPEVEVDLVSGFHADPVGLLTEGEADLVLVSHAHSRSGIAYHPLFSYEVLALLPHGHRLLAKPYLTARDFERETLITYPIPDNRLDVIREVLGPAGVTPNRRTTELTVAILQLVASGRGITAMAGWAVQPYLDRNYVVARPIRRNGLRTNFYMATDRSKVSLAYMQGFIELNRKTCFQNLHGIKPIE</sequence>
<dbReference type="InterPro" id="IPR000847">
    <property type="entry name" value="LysR_HTH_N"/>
</dbReference>
<comment type="subcellular location">
    <subcellularLocation>
        <location evidence="1">Cytoplasm</location>
    </subcellularLocation>
</comment>
<evidence type="ECO:0000256" key="7">
    <source>
        <dbReference type="ARBA" id="ARBA00023125"/>
    </source>
</evidence>
<organism evidence="11 12">
    <name type="scientific">Rubellicoccus peritrichatus</name>
    <dbReference type="NCBI Taxonomy" id="3080537"/>
    <lineage>
        <taxon>Bacteria</taxon>
        <taxon>Pseudomonadati</taxon>
        <taxon>Verrucomicrobiota</taxon>
        <taxon>Opitutia</taxon>
        <taxon>Puniceicoccales</taxon>
        <taxon>Cerasicoccaceae</taxon>
        <taxon>Rubellicoccus</taxon>
    </lineage>
</organism>
<keyword evidence="7" id="KW-0238">DNA-binding</keyword>
<evidence type="ECO:0000256" key="5">
    <source>
        <dbReference type="ARBA" id="ARBA00022605"/>
    </source>
</evidence>
<dbReference type="EMBL" id="CP136920">
    <property type="protein sequence ID" value="WOO41158.1"/>
    <property type="molecule type" value="Genomic_DNA"/>
</dbReference>
<dbReference type="InterPro" id="IPR005119">
    <property type="entry name" value="LysR_subst-bd"/>
</dbReference>
<dbReference type="GO" id="GO:0003700">
    <property type="term" value="F:DNA-binding transcription factor activity"/>
    <property type="evidence" value="ECO:0007669"/>
    <property type="project" value="InterPro"/>
</dbReference>
<evidence type="ECO:0000256" key="1">
    <source>
        <dbReference type="ARBA" id="ARBA00004496"/>
    </source>
</evidence>
<comment type="similarity">
    <text evidence="2">Belongs to the LysR transcriptional regulatory family.</text>
</comment>
<keyword evidence="5" id="KW-0028">Amino-acid biosynthesis</keyword>
<dbReference type="KEGG" id="puo:RZN69_21265"/>
<dbReference type="InterPro" id="IPR036388">
    <property type="entry name" value="WH-like_DNA-bd_sf"/>
</dbReference>
<protein>
    <recommendedName>
        <fullName evidence="3">HTH-type transcriptional regulator MetR</fullName>
    </recommendedName>
</protein>
<feature type="domain" description="HTH lysR-type" evidence="10">
    <location>
        <begin position="2"/>
        <end position="59"/>
    </location>
</feature>
<keyword evidence="6" id="KW-0805">Transcription regulation</keyword>
<dbReference type="GO" id="GO:0003677">
    <property type="term" value="F:DNA binding"/>
    <property type="evidence" value="ECO:0007669"/>
    <property type="project" value="UniProtKB-KW"/>
</dbReference>
<dbReference type="CDD" id="cd08441">
    <property type="entry name" value="PBP2_MetR"/>
    <property type="match status" value="1"/>
</dbReference>
<keyword evidence="4" id="KW-0963">Cytoplasm</keyword>
<keyword evidence="8" id="KW-0804">Transcription</keyword>
<evidence type="ECO:0000313" key="12">
    <source>
        <dbReference type="Proteomes" id="UP001304300"/>
    </source>
</evidence>
<evidence type="ECO:0000256" key="3">
    <source>
        <dbReference type="ARBA" id="ARBA00019365"/>
    </source>
</evidence>
<dbReference type="PANTHER" id="PTHR30346">
    <property type="entry name" value="TRANSCRIPTIONAL DUAL REGULATOR HCAR-RELATED"/>
    <property type="match status" value="1"/>
</dbReference>
<dbReference type="SUPFAM" id="SSF53850">
    <property type="entry name" value="Periplasmic binding protein-like II"/>
    <property type="match status" value="1"/>
</dbReference>
<dbReference type="InterPro" id="IPR037406">
    <property type="entry name" value="MetR_PBP2"/>
</dbReference>
<accession>A0AAQ3LCP2</accession>
<proteinExistence type="inferred from homology"/>
<evidence type="ECO:0000256" key="4">
    <source>
        <dbReference type="ARBA" id="ARBA00022490"/>
    </source>
</evidence>
<dbReference type="Proteomes" id="UP001304300">
    <property type="component" value="Chromosome"/>
</dbReference>
<evidence type="ECO:0000313" key="11">
    <source>
        <dbReference type="EMBL" id="WOO41158.1"/>
    </source>
</evidence>
<dbReference type="PRINTS" id="PR00039">
    <property type="entry name" value="HTHLYSR"/>
</dbReference>
<dbReference type="SUPFAM" id="SSF46785">
    <property type="entry name" value="Winged helix' DNA-binding domain"/>
    <property type="match status" value="1"/>
</dbReference>
<gene>
    <name evidence="11" type="ORF">RZN69_21265</name>
</gene>
<dbReference type="Pfam" id="PF03466">
    <property type="entry name" value="LysR_substrate"/>
    <property type="match status" value="1"/>
</dbReference>
<dbReference type="Pfam" id="PF00126">
    <property type="entry name" value="HTH_1"/>
    <property type="match status" value="1"/>
</dbReference>
<keyword evidence="9" id="KW-0486">Methionine biosynthesis</keyword>
<evidence type="ECO:0000256" key="8">
    <source>
        <dbReference type="ARBA" id="ARBA00023163"/>
    </source>
</evidence>
<keyword evidence="12" id="KW-1185">Reference proteome</keyword>
<dbReference type="PANTHER" id="PTHR30346:SF28">
    <property type="entry name" value="HTH-TYPE TRANSCRIPTIONAL REGULATOR CYNR"/>
    <property type="match status" value="1"/>
</dbReference>
<dbReference type="AlphaFoldDB" id="A0AAQ3LCP2"/>